<dbReference type="Gene3D" id="3.30.1330.230">
    <property type="match status" value="1"/>
</dbReference>
<dbReference type="Proteomes" id="UP000076587">
    <property type="component" value="Unassembled WGS sequence"/>
</dbReference>
<evidence type="ECO:0000259" key="1">
    <source>
        <dbReference type="PROSITE" id="PS51664"/>
    </source>
</evidence>
<dbReference type="InterPro" id="IPR003776">
    <property type="entry name" value="YcaO-like_dom"/>
</dbReference>
<gene>
    <name evidence="2" type="ORF">N482_21045</name>
</gene>
<dbReference type="PROSITE" id="PS51664">
    <property type="entry name" value="YCAO"/>
    <property type="match status" value="1"/>
</dbReference>
<proteinExistence type="predicted"/>
<dbReference type="PATRIC" id="fig|1365253.3.peg.5172"/>
<name>A0A166XN32_9GAMM</name>
<dbReference type="RefSeq" id="WP_063379379.1">
    <property type="nucleotide sequence ID" value="NZ_AUXT01000221.1"/>
</dbReference>
<dbReference type="AlphaFoldDB" id="A0A166XN32"/>
<accession>A0A166XN32</accession>
<evidence type="ECO:0000313" key="2">
    <source>
        <dbReference type="EMBL" id="KZN40618.1"/>
    </source>
</evidence>
<comment type="caution">
    <text evidence="2">The sequence shown here is derived from an EMBL/GenBank/DDBJ whole genome shotgun (WGS) entry which is preliminary data.</text>
</comment>
<dbReference type="EMBL" id="AUXT01000221">
    <property type="protein sequence ID" value="KZN40618.1"/>
    <property type="molecule type" value="Genomic_DNA"/>
</dbReference>
<dbReference type="Gene3D" id="3.30.40.250">
    <property type="match status" value="1"/>
</dbReference>
<sequence length="695" mass="78975">MNKKIVQWLSHYNIYQLDNKNVIAIGADQEYFFCRVAFPLFYLINGKRTIEEITDKADNKLQAMQFTRLCNSLINRGEFLQIEDSASVTQKIECTTTLHGKNVWSYLPNNSPLLQELSKFIDKVCIPTFFTHDLLNSSFKQSVTMSIGEESKFQIVSLGVNKLTLSPLLNNIDELDGLLAHLKANKPVLNSLEKSLRTPIERPVCSQFNLEMCCNTLETLIGCINDESQRREKYLIEIDFSSQKTTKHFASYPIKRTASNSSNEIILHAKKISHDLDGGSRTLNAQETINNLSPYISQLIGPIAYFEELDTSASPIKIFKAAFFKSPYFIDEIDLDHNSFVQICLGKGVSKEQSLASALCETIERKNAQFTNQISTTYCTPSELDKRFYSFQELSPYSKEQYSNFADQTHTDARRKQACSAYLNDHIHWQGVWSLTHKEQIYVPSVICFANTPYREEKYGKWQSNGCAAGNNLEEAIMQGLFELIERDAAAIWWYNRLQRPSFDLSRLDPKYFSPLHQTLCVDHEYWVLDLTTDTSIPVMAAIGRHKVTAGWVFGFGCHLKPELAAQRALTELCQLIPIRDQNGAPFDFDAIEKEDFLIPNSNASAICPKLEPSGDLKLDILAVVEQLKSLGMETLALDYSQEPIPIKTAKVFVPGLCHIWPQLGNPRLFDTPVKLGLRDEQLNENTINQQGLYI</sequence>
<organism evidence="2 3">
    <name type="scientific">Pseudoalteromonas luteoviolacea NCIMB 1942</name>
    <dbReference type="NCBI Taxonomy" id="1365253"/>
    <lineage>
        <taxon>Bacteria</taxon>
        <taxon>Pseudomonadati</taxon>
        <taxon>Pseudomonadota</taxon>
        <taxon>Gammaproteobacteria</taxon>
        <taxon>Alteromonadales</taxon>
        <taxon>Pseudoalteromonadaceae</taxon>
        <taxon>Pseudoalteromonas</taxon>
    </lineage>
</organism>
<evidence type="ECO:0000313" key="3">
    <source>
        <dbReference type="Proteomes" id="UP000076587"/>
    </source>
</evidence>
<feature type="domain" description="YcaO" evidence="1">
    <location>
        <begin position="346"/>
        <end position="695"/>
    </location>
</feature>
<reference evidence="2 3" key="1">
    <citation type="submission" date="2013-07" db="EMBL/GenBank/DDBJ databases">
        <title>Comparative Genomic and Metabolomic Analysis of Twelve Strains of Pseudoalteromonas luteoviolacea.</title>
        <authorList>
            <person name="Vynne N.G."/>
            <person name="Mansson M."/>
            <person name="Gram L."/>
        </authorList>
    </citation>
    <scope>NUCLEOTIDE SEQUENCE [LARGE SCALE GENOMIC DNA]</scope>
    <source>
        <strain evidence="2 3">NCIMB 1942</strain>
    </source>
</reference>
<dbReference type="PANTHER" id="PTHR37809:SF1">
    <property type="entry name" value="RIBOSOMAL PROTEIN S12 METHYLTHIOTRANSFERASE ACCESSORY FACTOR YCAO"/>
    <property type="match status" value="1"/>
</dbReference>
<dbReference type="Gene3D" id="3.30.160.660">
    <property type="match status" value="1"/>
</dbReference>
<dbReference type="PANTHER" id="PTHR37809">
    <property type="entry name" value="RIBOSOMAL PROTEIN S12 METHYLTHIOTRANSFERASE ACCESSORY FACTOR YCAO"/>
    <property type="match status" value="1"/>
</dbReference>
<protein>
    <recommendedName>
        <fullName evidence="1">YcaO domain-containing protein</fullName>
    </recommendedName>
</protein>
<dbReference type="Pfam" id="PF02624">
    <property type="entry name" value="YcaO"/>
    <property type="match status" value="1"/>
</dbReference>
<dbReference type="NCBIfam" id="TIGR00702">
    <property type="entry name" value="YcaO-type kinase domain"/>
    <property type="match status" value="1"/>
</dbReference>